<evidence type="ECO:0000259" key="2">
    <source>
        <dbReference type="Pfam" id="PF00248"/>
    </source>
</evidence>
<dbReference type="PANTHER" id="PTHR43364:SF4">
    <property type="entry name" value="NAD(P)-LINKED OXIDOREDUCTASE SUPERFAMILY PROTEIN"/>
    <property type="match status" value="1"/>
</dbReference>
<dbReference type="Pfam" id="PF00248">
    <property type="entry name" value="Aldo_ket_red"/>
    <property type="match status" value="1"/>
</dbReference>
<comment type="caution">
    <text evidence="3">The sequence shown here is derived from an EMBL/GenBank/DDBJ whole genome shotgun (WGS) entry which is preliminary data.</text>
</comment>
<evidence type="ECO:0000256" key="1">
    <source>
        <dbReference type="ARBA" id="ARBA00023002"/>
    </source>
</evidence>
<dbReference type="SUPFAM" id="SSF51430">
    <property type="entry name" value="NAD(P)-linked oxidoreductase"/>
    <property type="match status" value="1"/>
</dbReference>
<gene>
    <name evidence="3" type="ORF">LCGC14_2508090</name>
</gene>
<dbReference type="InterPro" id="IPR050523">
    <property type="entry name" value="AKR_Detox_Biosynth"/>
</dbReference>
<accession>A0A0F9B008</accession>
<name>A0A0F9B008_9ZZZZ</name>
<reference evidence="3" key="1">
    <citation type="journal article" date="2015" name="Nature">
        <title>Complex archaea that bridge the gap between prokaryotes and eukaryotes.</title>
        <authorList>
            <person name="Spang A."/>
            <person name="Saw J.H."/>
            <person name="Jorgensen S.L."/>
            <person name="Zaremba-Niedzwiedzka K."/>
            <person name="Martijn J."/>
            <person name="Lind A.E."/>
            <person name="van Eijk R."/>
            <person name="Schleper C."/>
            <person name="Guy L."/>
            <person name="Ettema T.J."/>
        </authorList>
    </citation>
    <scope>NUCLEOTIDE SEQUENCE</scope>
</reference>
<feature type="domain" description="NADP-dependent oxidoreductase" evidence="2">
    <location>
        <begin position="18"/>
        <end position="91"/>
    </location>
</feature>
<dbReference type="AlphaFoldDB" id="A0A0F9B008"/>
<dbReference type="EMBL" id="LAZR01040157">
    <property type="protein sequence ID" value="KKL15189.1"/>
    <property type="molecule type" value="Genomic_DNA"/>
</dbReference>
<proteinExistence type="predicted"/>
<dbReference type="InterPro" id="IPR023210">
    <property type="entry name" value="NADP_OxRdtase_dom"/>
</dbReference>
<organism evidence="3">
    <name type="scientific">marine sediment metagenome</name>
    <dbReference type="NCBI Taxonomy" id="412755"/>
    <lineage>
        <taxon>unclassified sequences</taxon>
        <taxon>metagenomes</taxon>
        <taxon>ecological metagenomes</taxon>
    </lineage>
</organism>
<dbReference type="GO" id="GO:0016491">
    <property type="term" value="F:oxidoreductase activity"/>
    <property type="evidence" value="ECO:0007669"/>
    <property type="project" value="UniProtKB-KW"/>
</dbReference>
<dbReference type="InterPro" id="IPR036812">
    <property type="entry name" value="NAD(P)_OxRdtase_dom_sf"/>
</dbReference>
<protein>
    <recommendedName>
        <fullName evidence="2">NADP-dependent oxidoreductase domain-containing protein</fullName>
    </recommendedName>
</protein>
<evidence type="ECO:0000313" key="3">
    <source>
        <dbReference type="EMBL" id="KKL15189.1"/>
    </source>
</evidence>
<keyword evidence="1" id="KW-0560">Oxidoreductase</keyword>
<dbReference type="GO" id="GO:0005829">
    <property type="term" value="C:cytosol"/>
    <property type="evidence" value="ECO:0007669"/>
    <property type="project" value="TreeGrafter"/>
</dbReference>
<dbReference type="Gene3D" id="3.20.20.100">
    <property type="entry name" value="NADP-dependent oxidoreductase domain"/>
    <property type="match status" value="1"/>
</dbReference>
<dbReference type="PANTHER" id="PTHR43364">
    <property type="entry name" value="NADH-SPECIFIC METHYLGLYOXAL REDUCTASE-RELATED"/>
    <property type="match status" value="1"/>
</dbReference>
<sequence>MELTDYRTLGKSGLIVSPLALGTMTFGNKQWGSTDEVSKQMFDHYVDAGGNFVDTADVYSNGESERLIGKFIEDRKIRDSIVLSTKYSFHQGVLDSKPSLSKAANPNWII</sequence>